<sequence>MNAGEYADGGPLEPVVDAEGLEKTYGETVALSSVSLSVDQGTVFGLLGPNGAGKTTLVRALTGTTDLDSGSVRILGNEPRAVDRNRISVLPQAFSPPDRLTARELLAYYASLYDEARDPERVLADVGLAEDGDTWYENLSGGQQRRVCVGAAISNDPDLLFLDEPTTGIDPAGRRTVWGLLEALAERGTTIILTTHDMAEAEHLADRVGLLADGRLVATGTPSTLIAEHGGSSRLTVDLETDTESGPSATASTTDDSNLEPPSLERARDAVAHFEYATTREKEALVIHDVPPARIGAVVDALEDGDVAYNGLSWAEPNLEDVYLAVAGDSERRGTMQPTTLEGRASTAGDAR</sequence>
<dbReference type="PROSITE" id="PS50893">
    <property type="entry name" value="ABC_TRANSPORTER_2"/>
    <property type="match status" value="1"/>
</dbReference>
<dbReference type="EMBL" id="JAOPJZ010000001">
    <property type="protein sequence ID" value="MCU4750759.1"/>
    <property type="molecule type" value="Genomic_DNA"/>
</dbReference>
<dbReference type="SMART" id="SM00382">
    <property type="entry name" value="AAA"/>
    <property type="match status" value="1"/>
</dbReference>
<comment type="similarity">
    <text evidence="1">Belongs to the ABC transporter superfamily.</text>
</comment>
<feature type="compositionally biased region" description="Polar residues" evidence="5">
    <location>
        <begin position="244"/>
        <end position="256"/>
    </location>
</feature>
<feature type="region of interest" description="Disordered" evidence="5">
    <location>
        <begin position="330"/>
        <end position="352"/>
    </location>
</feature>
<evidence type="ECO:0000256" key="2">
    <source>
        <dbReference type="ARBA" id="ARBA00022448"/>
    </source>
</evidence>
<comment type="caution">
    <text evidence="7">The sequence shown here is derived from an EMBL/GenBank/DDBJ whole genome shotgun (WGS) entry which is preliminary data.</text>
</comment>
<protein>
    <submittedName>
        <fullName evidence="7">ABC transporter ATP-binding protein</fullName>
    </submittedName>
</protein>
<evidence type="ECO:0000256" key="3">
    <source>
        <dbReference type="ARBA" id="ARBA00022741"/>
    </source>
</evidence>
<dbReference type="Pfam" id="PF00005">
    <property type="entry name" value="ABC_tran"/>
    <property type="match status" value="1"/>
</dbReference>
<name>A0AAP3E5V5_9EURY</name>
<evidence type="ECO:0000256" key="4">
    <source>
        <dbReference type="ARBA" id="ARBA00022840"/>
    </source>
</evidence>
<feature type="domain" description="ABC transporter" evidence="6">
    <location>
        <begin position="16"/>
        <end position="238"/>
    </location>
</feature>
<dbReference type="GO" id="GO:0005524">
    <property type="term" value="F:ATP binding"/>
    <property type="evidence" value="ECO:0007669"/>
    <property type="project" value="UniProtKB-KW"/>
</dbReference>
<dbReference type="RefSeq" id="WP_342805849.1">
    <property type="nucleotide sequence ID" value="NZ_JAOPJZ010000001.1"/>
</dbReference>
<evidence type="ECO:0000313" key="7">
    <source>
        <dbReference type="EMBL" id="MCU4750759.1"/>
    </source>
</evidence>
<keyword evidence="2" id="KW-0813">Transport</keyword>
<dbReference type="SUPFAM" id="SSF52540">
    <property type="entry name" value="P-loop containing nucleoside triphosphate hydrolases"/>
    <property type="match status" value="1"/>
</dbReference>
<proteinExistence type="inferred from homology"/>
<accession>A0AAP3E5V5</accession>
<evidence type="ECO:0000256" key="5">
    <source>
        <dbReference type="SAM" id="MobiDB-lite"/>
    </source>
</evidence>
<dbReference type="InterPro" id="IPR050763">
    <property type="entry name" value="ABC_transporter_ATP-binding"/>
</dbReference>
<organism evidence="7 8">
    <name type="scientific">Natronosalvus hydrolyticus</name>
    <dbReference type="NCBI Taxonomy" id="2979988"/>
    <lineage>
        <taxon>Archaea</taxon>
        <taxon>Methanobacteriati</taxon>
        <taxon>Methanobacteriota</taxon>
        <taxon>Stenosarchaea group</taxon>
        <taxon>Halobacteria</taxon>
        <taxon>Halobacteriales</taxon>
        <taxon>Natrialbaceae</taxon>
        <taxon>Natronosalvus</taxon>
    </lineage>
</organism>
<dbReference type="PROSITE" id="PS00211">
    <property type="entry name" value="ABC_TRANSPORTER_1"/>
    <property type="match status" value="1"/>
</dbReference>
<keyword evidence="8" id="KW-1185">Reference proteome</keyword>
<keyword evidence="3" id="KW-0547">Nucleotide-binding</keyword>
<dbReference type="InterPro" id="IPR003439">
    <property type="entry name" value="ABC_transporter-like_ATP-bd"/>
</dbReference>
<dbReference type="InterPro" id="IPR017871">
    <property type="entry name" value="ABC_transporter-like_CS"/>
</dbReference>
<dbReference type="AlphaFoldDB" id="A0AAP3E5V5"/>
<feature type="region of interest" description="Disordered" evidence="5">
    <location>
        <begin position="238"/>
        <end position="262"/>
    </location>
</feature>
<dbReference type="Proteomes" id="UP001321047">
    <property type="component" value="Unassembled WGS sequence"/>
</dbReference>
<dbReference type="GO" id="GO:0016887">
    <property type="term" value="F:ATP hydrolysis activity"/>
    <property type="evidence" value="ECO:0007669"/>
    <property type="project" value="InterPro"/>
</dbReference>
<evidence type="ECO:0000256" key="1">
    <source>
        <dbReference type="ARBA" id="ARBA00005417"/>
    </source>
</evidence>
<dbReference type="CDD" id="cd03230">
    <property type="entry name" value="ABC_DR_subfamily_A"/>
    <property type="match status" value="1"/>
</dbReference>
<keyword evidence="4 7" id="KW-0067">ATP-binding</keyword>
<dbReference type="InterPro" id="IPR003593">
    <property type="entry name" value="AAA+_ATPase"/>
</dbReference>
<dbReference type="PANTHER" id="PTHR42711">
    <property type="entry name" value="ABC TRANSPORTER ATP-BINDING PROTEIN"/>
    <property type="match status" value="1"/>
</dbReference>
<evidence type="ECO:0000259" key="6">
    <source>
        <dbReference type="PROSITE" id="PS50893"/>
    </source>
</evidence>
<evidence type="ECO:0000313" key="8">
    <source>
        <dbReference type="Proteomes" id="UP001321047"/>
    </source>
</evidence>
<dbReference type="InterPro" id="IPR027417">
    <property type="entry name" value="P-loop_NTPase"/>
</dbReference>
<reference evidence="7 8" key="1">
    <citation type="submission" date="2022-09" db="EMBL/GenBank/DDBJ databases">
        <title>Enrichment on poylsaccharides allowed isolation of novel metabolic and taxonomic groups of Haloarchaea.</title>
        <authorList>
            <person name="Sorokin D.Y."/>
            <person name="Elcheninov A.G."/>
            <person name="Khizhniak T.V."/>
            <person name="Kolganova T.V."/>
            <person name="Kublanov I.V."/>
        </authorList>
    </citation>
    <scope>NUCLEOTIDE SEQUENCE [LARGE SCALE GENOMIC DNA]</scope>
    <source>
        <strain evidence="7 8">AArc-curdl1</strain>
    </source>
</reference>
<dbReference type="Gene3D" id="3.40.50.300">
    <property type="entry name" value="P-loop containing nucleotide triphosphate hydrolases"/>
    <property type="match status" value="1"/>
</dbReference>
<gene>
    <name evidence="7" type="ORF">OB919_01985</name>
</gene>
<dbReference type="PANTHER" id="PTHR42711:SF5">
    <property type="entry name" value="ABC TRANSPORTER ATP-BINDING PROTEIN NATA"/>
    <property type="match status" value="1"/>
</dbReference>